<sequence length="290" mass="32790">MSHVLKQHNRSGKIGQQSLEPMQTDASFRTVTTKERIEQIERLTFVPTIFVSFARIRIYLSFATVGISTFCLIFVDAQKFGLFRLFKGDLDSSAVTWGLQADVFAFAKIGGMDNKLKMVTGECLRAPKACEDSSSLHATMTIGTPKYTNVYVSPSARYVKGDLDDESFRLTAFMQLSALHYKHICLFPTPALRYISKFTTFITIWKRRASNMIDRWATHRSATVCISRKGFVARDIGFHNVAGPEKELTRQGIRAWIALLFLDDGNDDDIDVFGNEMDFYDAANSDEELL</sequence>
<dbReference type="EMBL" id="BQNB010016812">
    <property type="protein sequence ID" value="GJT56075.1"/>
    <property type="molecule type" value="Genomic_DNA"/>
</dbReference>
<reference evidence="4" key="1">
    <citation type="journal article" date="2022" name="Int. J. Mol. Sci.">
        <title>Draft Genome of Tanacetum Coccineum: Genomic Comparison of Closely Related Tanacetum-Family Plants.</title>
        <authorList>
            <person name="Yamashiro T."/>
            <person name="Shiraishi A."/>
            <person name="Nakayama K."/>
            <person name="Satake H."/>
        </authorList>
    </citation>
    <scope>NUCLEOTIDE SEQUENCE</scope>
</reference>
<evidence type="ECO:0000256" key="2">
    <source>
        <dbReference type="SAM" id="Phobius"/>
    </source>
</evidence>
<feature type="domain" description="Pectinesterase catalytic" evidence="3">
    <location>
        <begin position="210"/>
        <end position="247"/>
    </location>
</feature>
<evidence type="ECO:0000313" key="4">
    <source>
        <dbReference type="EMBL" id="GJT56075.1"/>
    </source>
</evidence>
<dbReference type="Proteomes" id="UP001151760">
    <property type="component" value="Unassembled WGS sequence"/>
</dbReference>
<keyword evidence="2" id="KW-1133">Transmembrane helix</keyword>
<keyword evidence="2" id="KW-0472">Membrane</keyword>
<keyword evidence="2" id="KW-0812">Transmembrane</keyword>
<dbReference type="PANTHER" id="PTHR47722:SF1">
    <property type="entry name" value="F-BOX DOMAIN CONTAINING PROTEIN, EXPRESSED"/>
    <property type="match status" value="1"/>
</dbReference>
<reference evidence="4" key="2">
    <citation type="submission" date="2022-01" db="EMBL/GenBank/DDBJ databases">
        <authorList>
            <person name="Yamashiro T."/>
            <person name="Shiraishi A."/>
            <person name="Satake H."/>
            <person name="Nakayama K."/>
        </authorList>
    </citation>
    <scope>NUCLEOTIDE SEQUENCE</scope>
</reference>
<dbReference type="InterPro" id="IPR044207">
    <property type="entry name" value="At5g39250-like"/>
</dbReference>
<dbReference type="PANTHER" id="PTHR47722">
    <property type="entry name" value="EXPRESSED PROTEIN"/>
    <property type="match status" value="1"/>
</dbReference>
<dbReference type="InterPro" id="IPR000070">
    <property type="entry name" value="Pectinesterase_cat"/>
</dbReference>
<evidence type="ECO:0000256" key="1">
    <source>
        <dbReference type="ARBA" id="ARBA00022801"/>
    </source>
</evidence>
<accession>A0ABQ5EYP6</accession>
<evidence type="ECO:0000259" key="3">
    <source>
        <dbReference type="Pfam" id="PF01095"/>
    </source>
</evidence>
<proteinExistence type="predicted"/>
<comment type="caution">
    <text evidence="4">The sequence shown here is derived from an EMBL/GenBank/DDBJ whole genome shotgun (WGS) entry which is preliminary data.</text>
</comment>
<protein>
    <submittedName>
        <fullName evidence="4">F-box protein-like protein</fullName>
    </submittedName>
</protein>
<keyword evidence="5" id="KW-1185">Reference proteome</keyword>
<dbReference type="Pfam" id="PF01095">
    <property type="entry name" value="Pectinesterase"/>
    <property type="match status" value="1"/>
</dbReference>
<evidence type="ECO:0000313" key="5">
    <source>
        <dbReference type="Proteomes" id="UP001151760"/>
    </source>
</evidence>
<gene>
    <name evidence="4" type="ORF">Tco_0991129</name>
</gene>
<name>A0ABQ5EYP6_9ASTR</name>
<keyword evidence="1" id="KW-0378">Hydrolase</keyword>
<feature type="transmembrane region" description="Helical" evidence="2">
    <location>
        <begin position="56"/>
        <end position="75"/>
    </location>
</feature>
<organism evidence="4 5">
    <name type="scientific">Tanacetum coccineum</name>
    <dbReference type="NCBI Taxonomy" id="301880"/>
    <lineage>
        <taxon>Eukaryota</taxon>
        <taxon>Viridiplantae</taxon>
        <taxon>Streptophyta</taxon>
        <taxon>Embryophyta</taxon>
        <taxon>Tracheophyta</taxon>
        <taxon>Spermatophyta</taxon>
        <taxon>Magnoliopsida</taxon>
        <taxon>eudicotyledons</taxon>
        <taxon>Gunneridae</taxon>
        <taxon>Pentapetalae</taxon>
        <taxon>asterids</taxon>
        <taxon>campanulids</taxon>
        <taxon>Asterales</taxon>
        <taxon>Asteraceae</taxon>
        <taxon>Asteroideae</taxon>
        <taxon>Anthemideae</taxon>
        <taxon>Anthemidinae</taxon>
        <taxon>Tanacetum</taxon>
    </lineage>
</organism>